<dbReference type="GO" id="GO:0004386">
    <property type="term" value="F:helicase activity"/>
    <property type="evidence" value="ECO:0007669"/>
    <property type="project" value="UniProtKB-KW"/>
</dbReference>
<dbReference type="GO" id="GO:0005524">
    <property type="term" value="F:ATP binding"/>
    <property type="evidence" value="ECO:0007669"/>
    <property type="project" value="UniProtKB-KW"/>
</dbReference>
<feature type="compositionally biased region" description="Pro residues" evidence="5">
    <location>
        <begin position="107"/>
        <end position="125"/>
    </location>
</feature>
<keyword evidence="1" id="KW-0547">Nucleotide-binding</keyword>
<dbReference type="PROSITE" id="PS51192">
    <property type="entry name" value="HELICASE_ATP_BIND_1"/>
    <property type="match status" value="1"/>
</dbReference>
<keyword evidence="3" id="KW-0347">Helicase</keyword>
<feature type="compositionally biased region" description="Low complexity" evidence="5">
    <location>
        <begin position="136"/>
        <end position="146"/>
    </location>
</feature>
<dbReference type="FunCoup" id="A0A0G4G8G3">
    <property type="interactions" value="8"/>
</dbReference>
<dbReference type="Pfam" id="PF00271">
    <property type="entry name" value="Helicase_C"/>
    <property type="match status" value="1"/>
</dbReference>
<dbReference type="SMART" id="SM00487">
    <property type="entry name" value="DEXDc"/>
    <property type="match status" value="1"/>
</dbReference>
<evidence type="ECO:0000256" key="2">
    <source>
        <dbReference type="ARBA" id="ARBA00022801"/>
    </source>
</evidence>
<proteinExistence type="predicted"/>
<evidence type="ECO:0000256" key="1">
    <source>
        <dbReference type="ARBA" id="ARBA00022741"/>
    </source>
</evidence>
<organism evidence="8 9">
    <name type="scientific">Vitrella brassicaformis (strain CCMP3155)</name>
    <dbReference type="NCBI Taxonomy" id="1169540"/>
    <lineage>
        <taxon>Eukaryota</taxon>
        <taxon>Sar</taxon>
        <taxon>Alveolata</taxon>
        <taxon>Colpodellida</taxon>
        <taxon>Vitrellaceae</taxon>
        <taxon>Vitrella</taxon>
    </lineage>
</organism>
<dbReference type="CDD" id="cd18793">
    <property type="entry name" value="SF2_C_SNF"/>
    <property type="match status" value="1"/>
</dbReference>
<keyword evidence="4" id="KW-0067">ATP-binding</keyword>
<dbReference type="GO" id="GO:0004520">
    <property type="term" value="F:DNA endonuclease activity"/>
    <property type="evidence" value="ECO:0007669"/>
    <property type="project" value="TreeGrafter"/>
</dbReference>
<dbReference type="GO" id="GO:0006281">
    <property type="term" value="P:DNA repair"/>
    <property type="evidence" value="ECO:0007669"/>
    <property type="project" value="TreeGrafter"/>
</dbReference>
<dbReference type="PANTHER" id="PTHR45766">
    <property type="entry name" value="DNA ANNEALING HELICASE AND ENDONUCLEASE ZRANB3 FAMILY MEMBER"/>
    <property type="match status" value="1"/>
</dbReference>
<dbReference type="PANTHER" id="PTHR45766:SF3">
    <property type="entry name" value="DNA ANNEALING HELICASE AND ENDONUCLEASE ZRANB3"/>
    <property type="match status" value="1"/>
</dbReference>
<dbReference type="CDD" id="cd18010">
    <property type="entry name" value="DEXHc_HARP_SMARCAL1"/>
    <property type="match status" value="1"/>
</dbReference>
<sequence>MGLDRLRLRSLTSASSRLFCQSAAAARLLPADHHLPLIAAMGDQEMPVGKHTGKKFSEILVQDPSFCDFALSLPGPKGALLAFKQYVQNARGLSQDAPGAAATASQPSPPPPPPPCPPVPRPPRFSPSAQRLSPPHHQNQQQGNHHYSPPNDDFQRFAYNGSGAGAAAAGSGASTGVGGASGSGAGVGVGVGMGVGMGNRTQASQASQWSAPAVKEKIDPIALELYQHDYFRIAQVRQSGRAESFIDRSLWTRLRSLGPDSSTRDAGPGFRSGGEVMLFHCSRYNDIKEAIREAFDTKFEDIPRFVMWQSQQLLTFAPKAAFPKFVARCLLPIDNEKERQHCEKVEQFLAELDTLIPNIRPFQRDGIAFALRKGGRALIGDEMGLGKTLQALAVAAFYSNQWPLLVICPSSIRFQWRDQASQWLKHLVRECDVCLVKNSKTVVPDDAKIVVISYDLISRDNNDPLRTRPNGEKYKVVIADECHYLKDRNSKRSRVVVEICQNARHALLLSGTPALNKPIELFPQLSALLPNFSTYNEFGDRYCMKEQNRWSRRIEYTRSKHTTELNLFLTNTVMIRRLKKDVQKELPDKLRTKVPCEIDAKSLRNIQMAMREANIEDELRAAGDLDDPEMSNKMGNPAMAEMYRMTGEAKIKAAEDYIDMLLEGECEKLIVFGHHHAVLDGIEKKCIKTLKMEGYIRVDGTVSSKAREDRIKKFRTDSKCKVALLSMTACGTGLNLTEAGTVVFAELYWVPGTILQAEDRSHRMGSEHTTISVYYLIAEHTMDEAIWEVLQKKWQTVTSTLDGRAETIEARVGETVKARQPSRGPAAAAAGGGAAGGGDGGDQIMQDPYDDDANDADMGFSSNSQPAKSPPAKKAGGKRSEPPKNVPDIRSFFTKKARNE</sequence>
<keyword evidence="9" id="KW-1185">Reference proteome</keyword>
<dbReference type="OrthoDB" id="2801544at2759"/>
<dbReference type="STRING" id="1169540.A0A0G4G8G3"/>
<dbReference type="InterPro" id="IPR001650">
    <property type="entry name" value="Helicase_C-like"/>
</dbReference>
<evidence type="ECO:0000256" key="3">
    <source>
        <dbReference type="ARBA" id="ARBA00022806"/>
    </source>
</evidence>
<dbReference type="InterPro" id="IPR027417">
    <property type="entry name" value="P-loop_NTPase"/>
</dbReference>
<feature type="compositionally biased region" description="Gly residues" evidence="5">
    <location>
        <begin position="830"/>
        <end position="841"/>
    </location>
</feature>
<dbReference type="GO" id="GO:0031297">
    <property type="term" value="P:replication fork processing"/>
    <property type="evidence" value="ECO:0007669"/>
    <property type="project" value="TreeGrafter"/>
</dbReference>
<dbReference type="AlphaFoldDB" id="A0A0G4G8G3"/>
<dbReference type="EMBL" id="CDMY01000592">
    <property type="protein sequence ID" value="CEM25172.1"/>
    <property type="molecule type" value="Genomic_DNA"/>
</dbReference>
<gene>
    <name evidence="8" type="ORF">Vbra_3329</name>
</gene>
<feature type="region of interest" description="Disordered" evidence="5">
    <location>
        <begin position="812"/>
        <end position="900"/>
    </location>
</feature>
<dbReference type="GO" id="GO:0016787">
    <property type="term" value="F:hydrolase activity"/>
    <property type="evidence" value="ECO:0007669"/>
    <property type="project" value="UniProtKB-KW"/>
</dbReference>
<dbReference type="InterPro" id="IPR049730">
    <property type="entry name" value="SNF2/RAD54-like_C"/>
</dbReference>
<evidence type="ECO:0000256" key="5">
    <source>
        <dbReference type="SAM" id="MobiDB-lite"/>
    </source>
</evidence>
<dbReference type="PhylomeDB" id="A0A0G4G8G3"/>
<name>A0A0G4G8G3_VITBC</name>
<feature type="domain" description="Helicase C-terminal" evidence="7">
    <location>
        <begin position="653"/>
        <end position="805"/>
    </location>
</feature>
<feature type="domain" description="Helicase ATP-binding" evidence="6">
    <location>
        <begin position="368"/>
        <end position="531"/>
    </location>
</feature>
<feature type="compositionally biased region" description="Low complexity" evidence="5">
    <location>
        <begin position="861"/>
        <end position="874"/>
    </location>
</feature>
<evidence type="ECO:0000256" key="4">
    <source>
        <dbReference type="ARBA" id="ARBA00022840"/>
    </source>
</evidence>
<dbReference type="InParanoid" id="A0A0G4G8G3"/>
<feature type="region of interest" description="Disordered" evidence="5">
    <location>
        <begin position="94"/>
        <end position="159"/>
    </location>
</feature>
<dbReference type="GO" id="GO:0043596">
    <property type="term" value="C:nuclear replication fork"/>
    <property type="evidence" value="ECO:0007669"/>
    <property type="project" value="TreeGrafter"/>
</dbReference>
<dbReference type="Gene3D" id="3.40.50.10810">
    <property type="entry name" value="Tandem AAA-ATPase domain"/>
    <property type="match status" value="1"/>
</dbReference>
<dbReference type="SMART" id="SM00490">
    <property type="entry name" value="HELICc"/>
    <property type="match status" value="1"/>
</dbReference>
<dbReference type="PROSITE" id="PS51194">
    <property type="entry name" value="HELICASE_CTER"/>
    <property type="match status" value="1"/>
</dbReference>
<evidence type="ECO:0000313" key="9">
    <source>
        <dbReference type="Proteomes" id="UP000041254"/>
    </source>
</evidence>
<evidence type="ECO:0000313" key="8">
    <source>
        <dbReference type="EMBL" id="CEM25172.1"/>
    </source>
</evidence>
<dbReference type="InterPro" id="IPR014001">
    <property type="entry name" value="Helicase_ATP-bd"/>
</dbReference>
<accession>A0A0G4G8G3</accession>
<feature type="compositionally biased region" description="Low complexity" evidence="5">
    <location>
        <begin position="97"/>
        <end position="106"/>
    </location>
</feature>
<dbReference type="InterPro" id="IPR038718">
    <property type="entry name" value="SNF2-like_sf"/>
</dbReference>
<dbReference type="Gene3D" id="3.40.50.300">
    <property type="entry name" value="P-loop containing nucleotide triphosphate hydrolases"/>
    <property type="match status" value="1"/>
</dbReference>
<keyword evidence="2" id="KW-0378">Hydrolase</keyword>
<reference evidence="8 9" key="1">
    <citation type="submission" date="2014-11" db="EMBL/GenBank/DDBJ databases">
        <authorList>
            <person name="Zhu J."/>
            <person name="Qi W."/>
            <person name="Song R."/>
        </authorList>
    </citation>
    <scope>NUCLEOTIDE SEQUENCE [LARGE SCALE GENOMIC DNA]</scope>
</reference>
<dbReference type="Pfam" id="PF00176">
    <property type="entry name" value="SNF2-rel_dom"/>
    <property type="match status" value="1"/>
</dbReference>
<evidence type="ECO:0000259" key="6">
    <source>
        <dbReference type="PROSITE" id="PS51192"/>
    </source>
</evidence>
<evidence type="ECO:0000259" key="7">
    <source>
        <dbReference type="PROSITE" id="PS51194"/>
    </source>
</evidence>
<dbReference type="VEuPathDB" id="CryptoDB:Vbra_3329"/>
<protein>
    <submittedName>
        <fullName evidence="8">Uncharacterized protein</fullName>
    </submittedName>
</protein>
<dbReference type="InterPro" id="IPR000330">
    <property type="entry name" value="SNF2_N"/>
</dbReference>
<dbReference type="Proteomes" id="UP000041254">
    <property type="component" value="Unassembled WGS sequence"/>
</dbReference>
<dbReference type="SUPFAM" id="SSF52540">
    <property type="entry name" value="P-loop containing nucleoside triphosphate hydrolases"/>
    <property type="match status" value="2"/>
</dbReference>